<name>A0ABN3R2Q5_9ACTN</name>
<dbReference type="Proteomes" id="UP001500151">
    <property type="component" value="Unassembled WGS sequence"/>
</dbReference>
<reference evidence="1 2" key="1">
    <citation type="journal article" date="2019" name="Int. J. Syst. Evol. Microbiol.">
        <title>The Global Catalogue of Microorganisms (GCM) 10K type strain sequencing project: providing services to taxonomists for standard genome sequencing and annotation.</title>
        <authorList>
            <consortium name="The Broad Institute Genomics Platform"/>
            <consortium name="The Broad Institute Genome Sequencing Center for Infectious Disease"/>
            <person name="Wu L."/>
            <person name="Ma J."/>
        </authorList>
    </citation>
    <scope>NUCLEOTIDE SEQUENCE [LARGE SCALE GENOMIC DNA]</scope>
    <source>
        <strain evidence="1 2">JCM 4524</strain>
    </source>
</reference>
<protein>
    <submittedName>
        <fullName evidence="1">Uncharacterized protein</fullName>
    </submittedName>
</protein>
<dbReference type="EMBL" id="BAAASJ010000043">
    <property type="protein sequence ID" value="GAA2641869.1"/>
    <property type="molecule type" value="Genomic_DNA"/>
</dbReference>
<keyword evidence="2" id="KW-1185">Reference proteome</keyword>
<proteinExistence type="predicted"/>
<evidence type="ECO:0000313" key="1">
    <source>
        <dbReference type="EMBL" id="GAA2641869.1"/>
    </source>
</evidence>
<comment type="caution">
    <text evidence="1">The sequence shown here is derived from an EMBL/GenBank/DDBJ whole genome shotgun (WGS) entry which is preliminary data.</text>
</comment>
<evidence type="ECO:0000313" key="2">
    <source>
        <dbReference type="Proteomes" id="UP001500151"/>
    </source>
</evidence>
<sequence length="120" mass="12902">MGERPATDYPQRSTDLAAIRAERGTRVTRVALQQGPPPRRPRMMRGMGPHIRHCRTALASALRTPVPALAADASTARIPTGAESLAAPTRCVHCYSSHTPITVTVAEETTLTCAFANARQ</sequence>
<organism evidence="1 2">
    <name type="scientific">Streptomyces vastus</name>
    <dbReference type="NCBI Taxonomy" id="285451"/>
    <lineage>
        <taxon>Bacteria</taxon>
        <taxon>Bacillati</taxon>
        <taxon>Actinomycetota</taxon>
        <taxon>Actinomycetes</taxon>
        <taxon>Kitasatosporales</taxon>
        <taxon>Streptomycetaceae</taxon>
        <taxon>Streptomyces</taxon>
    </lineage>
</organism>
<accession>A0ABN3R2Q5</accession>
<gene>
    <name evidence="1" type="ORF">GCM10010307_43920</name>
</gene>